<sequence>MKEIREFWSNIENVRNASPEDIQSDVLAYLNLLTEKDATIKRLETALFTHQSYDQTAGELHEENERLRKALEEILFECGQTGLEKTYYESIEGIIKICRAALGESDKE</sequence>
<evidence type="ECO:0000313" key="1">
    <source>
        <dbReference type="EMBL" id="RRJ62429.1"/>
    </source>
</evidence>
<reference evidence="1 2" key="1">
    <citation type="submission" date="2018-11" db="EMBL/GenBank/DDBJ databases">
        <title>Genome sequencing of Paenibacillus sp. KCOM 3021 (= ChDC PVNT-B20).</title>
        <authorList>
            <person name="Kook J.-K."/>
            <person name="Park S.-N."/>
            <person name="Lim Y.K."/>
        </authorList>
    </citation>
    <scope>NUCLEOTIDE SEQUENCE [LARGE SCALE GENOMIC DNA]</scope>
    <source>
        <strain evidence="1 2">KCOM 3021</strain>
    </source>
</reference>
<dbReference type="OrthoDB" id="10003247at2"/>
<dbReference type="AlphaFoldDB" id="A0A3P3TYK2"/>
<dbReference type="RefSeq" id="WP_128630316.1">
    <property type="nucleotide sequence ID" value="NZ_RRCN01000001.1"/>
</dbReference>
<dbReference type="Proteomes" id="UP000267017">
    <property type="component" value="Unassembled WGS sequence"/>
</dbReference>
<proteinExistence type="predicted"/>
<name>A0A3P3TYK2_9BACL</name>
<gene>
    <name evidence="1" type="ORF">EHV15_05290</name>
</gene>
<organism evidence="1 2">
    <name type="scientific">Paenibacillus oralis</name>
    <dbReference type="NCBI Taxonomy" id="2490856"/>
    <lineage>
        <taxon>Bacteria</taxon>
        <taxon>Bacillati</taxon>
        <taxon>Bacillota</taxon>
        <taxon>Bacilli</taxon>
        <taxon>Bacillales</taxon>
        <taxon>Paenibacillaceae</taxon>
        <taxon>Paenibacillus</taxon>
    </lineage>
</organism>
<comment type="caution">
    <text evidence="1">The sequence shown here is derived from an EMBL/GenBank/DDBJ whole genome shotgun (WGS) entry which is preliminary data.</text>
</comment>
<keyword evidence="2" id="KW-1185">Reference proteome</keyword>
<evidence type="ECO:0000313" key="2">
    <source>
        <dbReference type="Proteomes" id="UP000267017"/>
    </source>
</evidence>
<protein>
    <submittedName>
        <fullName evidence="1">Uncharacterized protein</fullName>
    </submittedName>
</protein>
<accession>A0A3P3TYK2</accession>
<dbReference type="EMBL" id="RRCN01000001">
    <property type="protein sequence ID" value="RRJ62429.1"/>
    <property type="molecule type" value="Genomic_DNA"/>
</dbReference>